<name>A0A973WKQ3_9BRAD</name>
<reference evidence="1" key="1">
    <citation type="submission" date="2020-06" db="EMBL/GenBank/DDBJ databases">
        <title>Whole Genome Sequence of Bradyrhizobium sp. Strain 66S1MB.</title>
        <authorList>
            <person name="Bromfield E."/>
            <person name="Cloutier S."/>
        </authorList>
    </citation>
    <scope>NUCLEOTIDE SEQUENCE</scope>
    <source>
        <strain evidence="1">66S1MB</strain>
    </source>
</reference>
<accession>A0A973WKQ3</accession>
<dbReference type="AlphaFoldDB" id="A0A973WKQ3"/>
<dbReference type="EMBL" id="JABWSX010000001">
    <property type="protein sequence ID" value="NVL05567.1"/>
    <property type="molecule type" value="Genomic_DNA"/>
</dbReference>
<evidence type="ECO:0000313" key="1">
    <source>
        <dbReference type="EMBL" id="NVL05567.1"/>
    </source>
</evidence>
<protein>
    <submittedName>
        <fullName evidence="1">Uncharacterized protein</fullName>
    </submittedName>
</protein>
<dbReference type="RefSeq" id="WP_176529565.1">
    <property type="nucleotide sequence ID" value="NZ_CP088022.1"/>
</dbReference>
<organism evidence="1">
    <name type="scientific">Bradyrhizobium quebecense</name>
    <dbReference type="NCBI Taxonomy" id="2748629"/>
    <lineage>
        <taxon>Bacteria</taxon>
        <taxon>Pseudomonadati</taxon>
        <taxon>Pseudomonadota</taxon>
        <taxon>Alphaproteobacteria</taxon>
        <taxon>Hyphomicrobiales</taxon>
        <taxon>Nitrobacteraceae</taxon>
        <taxon>Bradyrhizobium</taxon>
    </lineage>
</organism>
<gene>
    <name evidence="1" type="ORF">HU230_07535</name>
</gene>
<proteinExistence type="predicted"/>
<comment type="caution">
    <text evidence="1">The sequence shown here is derived from an EMBL/GenBank/DDBJ whole genome shotgun (WGS) entry which is preliminary data.</text>
</comment>
<sequence>MPFADDLGVQSLPNLPGTPFLLSVSESPERYRFELMSDSLQGGAVVGRFLDEISPNVNFSFLRAQSSATVEAAAPTFLRLTLLSGYSFSRVLLPLWGNGQVNMLLAAIDHYATADRL</sequence>